<dbReference type="Gene3D" id="3.20.20.60">
    <property type="entry name" value="Phosphoenolpyruvate-binding domains"/>
    <property type="match status" value="1"/>
</dbReference>
<keyword evidence="1" id="KW-0670">Pyruvate</keyword>
<dbReference type="EMBL" id="QRBB01000002">
    <property type="protein sequence ID" value="RDS76079.1"/>
    <property type="molecule type" value="Genomic_DNA"/>
</dbReference>
<dbReference type="InterPro" id="IPR040442">
    <property type="entry name" value="Pyrv_kinase-like_dom_sf"/>
</dbReference>
<dbReference type="InterPro" id="IPR039556">
    <property type="entry name" value="ICL/PEPM"/>
</dbReference>
<dbReference type="RefSeq" id="WP_115493347.1">
    <property type="nucleotide sequence ID" value="NZ_JACHWW010000002.1"/>
</dbReference>
<proteinExistence type="predicted"/>
<keyword evidence="2" id="KW-1185">Reference proteome</keyword>
<sequence>MTGKTEFGALHRAGSPLVLYNTWEAGSARAVAAAGARAIATGSMSVAGAHGYADGEDLPLADLLRVAREIVAAVDLPVSVDFEGGYAADPGGLAANARRLAETGAAGCNFEDRVVAGEGLYAVEHQAARIAAVAGSGLFVNARTDLFLSRLMAGENADDPALLGEAIARAQAYTHAGAQCFFAPGLGDPALITELCAKVPLPVNIMRLPGMVDNRALAACGVARISYGPGPWQQAMAALESAAKEALAGAAGLA</sequence>
<dbReference type="InterPro" id="IPR015813">
    <property type="entry name" value="Pyrv/PenolPyrv_kinase-like_dom"/>
</dbReference>
<dbReference type="GO" id="GO:0016829">
    <property type="term" value="F:lyase activity"/>
    <property type="evidence" value="ECO:0007669"/>
    <property type="project" value="UniProtKB-KW"/>
</dbReference>
<comment type="caution">
    <text evidence="1">The sequence shown here is derived from an EMBL/GenBank/DDBJ whole genome shotgun (WGS) entry which is preliminary data.</text>
</comment>
<keyword evidence="1" id="KW-0456">Lyase</keyword>
<dbReference type="Pfam" id="PF13714">
    <property type="entry name" value="PEP_mutase"/>
    <property type="match status" value="1"/>
</dbReference>
<dbReference type="AlphaFoldDB" id="A0A395LHG4"/>
<organism evidence="1 2">
    <name type="scientific">Alteriqipengyuania lutimaris</name>
    <dbReference type="NCBI Taxonomy" id="1538146"/>
    <lineage>
        <taxon>Bacteria</taxon>
        <taxon>Pseudomonadati</taxon>
        <taxon>Pseudomonadota</taxon>
        <taxon>Alphaproteobacteria</taxon>
        <taxon>Sphingomonadales</taxon>
        <taxon>Erythrobacteraceae</taxon>
        <taxon>Alteriqipengyuania</taxon>
    </lineage>
</organism>
<reference evidence="1 2" key="1">
    <citation type="submission" date="2018-07" db="EMBL/GenBank/DDBJ databases">
        <title>Erythrobacter nanhaiensis sp. nov., a novel member of the genus Erythrobacter isolated from the South China Sea.</title>
        <authorList>
            <person name="Chen X."/>
            <person name="Liu J."/>
        </authorList>
    </citation>
    <scope>NUCLEOTIDE SEQUENCE [LARGE SCALE GENOMIC DNA]</scope>
    <source>
        <strain evidence="1 2">S-5</strain>
    </source>
</reference>
<dbReference type="PANTHER" id="PTHR42905">
    <property type="entry name" value="PHOSPHOENOLPYRUVATE CARBOXYLASE"/>
    <property type="match status" value="1"/>
</dbReference>
<gene>
    <name evidence="1" type="ORF">DL238_15615</name>
</gene>
<protein>
    <submittedName>
        <fullName evidence="1">Isocitrate lyase/phosphoenolpyruvate mutase family protein</fullName>
    </submittedName>
</protein>
<evidence type="ECO:0000313" key="1">
    <source>
        <dbReference type="EMBL" id="RDS76079.1"/>
    </source>
</evidence>
<dbReference type="CDD" id="cd00377">
    <property type="entry name" value="ICL_PEPM"/>
    <property type="match status" value="1"/>
</dbReference>
<dbReference type="OrthoDB" id="9785398at2"/>
<name>A0A395LHG4_9SPHN</name>
<accession>A0A395LHG4</accession>
<evidence type="ECO:0000313" key="2">
    <source>
        <dbReference type="Proteomes" id="UP000254101"/>
    </source>
</evidence>
<dbReference type="PANTHER" id="PTHR42905:SF16">
    <property type="entry name" value="CARBOXYPHOSPHONOENOLPYRUVATE PHOSPHONOMUTASE-LIKE PROTEIN (AFU_ORTHOLOGUE AFUA_5G07230)"/>
    <property type="match status" value="1"/>
</dbReference>
<dbReference type="SUPFAM" id="SSF51621">
    <property type="entry name" value="Phosphoenolpyruvate/pyruvate domain"/>
    <property type="match status" value="1"/>
</dbReference>
<dbReference type="Proteomes" id="UP000254101">
    <property type="component" value="Unassembled WGS sequence"/>
</dbReference>